<accession>G8R2J7</accession>
<reference evidence="2 3" key="1">
    <citation type="journal article" date="2012" name="Stand. Genomic Sci.">
        <title>Genome sequence of the orange-pigmented seawater bacterium Owenweeksia hongkongensis type strain (UST20020801(T)).</title>
        <authorList>
            <person name="Riedel T."/>
            <person name="Held B."/>
            <person name="Nolan M."/>
            <person name="Lucas S."/>
            <person name="Lapidus A."/>
            <person name="Tice H."/>
            <person name="Del Rio T.G."/>
            <person name="Cheng J.F."/>
            <person name="Han C."/>
            <person name="Tapia R."/>
            <person name="Goodwin L.A."/>
            <person name="Pitluck S."/>
            <person name="Liolios K."/>
            <person name="Mavromatis K."/>
            <person name="Pagani I."/>
            <person name="Ivanova N."/>
            <person name="Mikhailova N."/>
            <person name="Pati A."/>
            <person name="Chen A."/>
            <person name="Palaniappan K."/>
            <person name="Rohde M."/>
            <person name="Tindall B.J."/>
            <person name="Detter J.C."/>
            <person name="Goker M."/>
            <person name="Woyke T."/>
            <person name="Bristow J."/>
            <person name="Eisen J.A."/>
            <person name="Markowitz V."/>
            <person name="Hugenholtz P."/>
            <person name="Klenk H.P."/>
            <person name="Kyrpides N.C."/>
        </authorList>
    </citation>
    <scope>NUCLEOTIDE SEQUENCE</scope>
    <source>
        <strain evidence="3">DSM 17368 / JCM 12287 / NRRL B-23963</strain>
    </source>
</reference>
<proteinExistence type="predicted"/>
<dbReference type="Proteomes" id="UP000005631">
    <property type="component" value="Chromosome"/>
</dbReference>
<evidence type="ECO:0000256" key="1">
    <source>
        <dbReference type="SAM" id="SignalP"/>
    </source>
</evidence>
<sequence>MINSRYFFLLIFIGVSTFAFAQEDEDEIEGRIMFGIGAASMDFGELNKALDQSGYPSLDNIGWDWAIKLWISSDRLHFIYDFGSHSRQAENGAITKYETGDFALSLGYGVIQREHLSLIPYLGVGFDYGSLELVQMEDPSVNTVPGYITNAPYSQNMDVWGFLGSAGLYALWDFSSKSDDAAFTLGIHAGYTPRLGEQKWRSAGGSKLEGVSLSGGVSANLVFGVAL</sequence>
<dbReference type="RefSeq" id="WP_014203356.1">
    <property type="nucleotide sequence ID" value="NC_016599.1"/>
</dbReference>
<keyword evidence="3" id="KW-1185">Reference proteome</keyword>
<gene>
    <name evidence="2" type="ordered locus">Oweho_3054</name>
</gene>
<dbReference type="OrthoDB" id="892855at2"/>
<dbReference type="AlphaFoldDB" id="G8R2J7"/>
<evidence type="ECO:0000313" key="3">
    <source>
        <dbReference type="Proteomes" id="UP000005631"/>
    </source>
</evidence>
<dbReference type="EMBL" id="CP003156">
    <property type="protein sequence ID" value="AEV34009.1"/>
    <property type="molecule type" value="Genomic_DNA"/>
</dbReference>
<organism evidence="2 3">
    <name type="scientific">Owenweeksia hongkongensis (strain DSM 17368 / CIP 108786 / JCM 12287 / NRRL B-23963 / UST20020801)</name>
    <dbReference type="NCBI Taxonomy" id="926562"/>
    <lineage>
        <taxon>Bacteria</taxon>
        <taxon>Pseudomonadati</taxon>
        <taxon>Bacteroidota</taxon>
        <taxon>Flavobacteriia</taxon>
        <taxon>Flavobacteriales</taxon>
        <taxon>Owenweeksiaceae</taxon>
        <taxon>Owenweeksia</taxon>
    </lineage>
</organism>
<keyword evidence="1" id="KW-0732">Signal</keyword>
<dbReference type="STRING" id="926562.Oweho_3054"/>
<feature type="signal peptide" evidence="1">
    <location>
        <begin position="1"/>
        <end position="21"/>
    </location>
</feature>
<feature type="chain" id="PRO_5003514200" description="Outer membrane protein beta-barrel domain-containing protein" evidence="1">
    <location>
        <begin position="22"/>
        <end position="227"/>
    </location>
</feature>
<evidence type="ECO:0008006" key="4">
    <source>
        <dbReference type="Google" id="ProtNLM"/>
    </source>
</evidence>
<protein>
    <recommendedName>
        <fullName evidence="4">Outer membrane protein beta-barrel domain-containing protein</fullName>
    </recommendedName>
</protein>
<dbReference type="HOGENOM" id="CLU_1218776_0_0_10"/>
<evidence type="ECO:0000313" key="2">
    <source>
        <dbReference type="EMBL" id="AEV34009.1"/>
    </source>
</evidence>
<name>G8R2J7_OWEHD</name>
<dbReference type="KEGG" id="oho:Oweho_3054"/>